<keyword evidence="2" id="KW-0812">Transmembrane</keyword>
<accession>A0A0A1T122</accession>
<feature type="transmembrane region" description="Helical" evidence="2">
    <location>
        <begin position="212"/>
        <end position="232"/>
    </location>
</feature>
<reference evidence="4 5" key="1">
    <citation type="journal article" date="2015" name="Genome Announc.">
        <title>Draft Genome Sequence and Gene Annotation of the Entomopathogenic Fungus Verticillium hemipterigenum.</title>
        <authorList>
            <person name="Horn F."/>
            <person name="Habel A."/>
            <person name="Scharf D.H."/>
            <person name="Dworschak J."/>
            <person name="Brakhage A.A."/>
            <person name="Guthke R."/>
            <person name="Hertweck C."/>
            <person name="Linde J."/>
        </authorList>
    </citation>
    <scope>NUCLEOTIDE SEQUENCE [LARGE SCALE GENOMIC DNA]</scope>
</reference>
<feature type="signal peptide" evidence="3">
    <location>
        <begin position="1"/>
        <end position="17"/>
    </location>
</feature>
<feature type="chain" id="PRO_5001989538" description="Peptidyl-tRNA hydrolase" evidence="3">
    <location>
        <begin position="18"/>
        <end position="262"/>
    </location>
</feature>
<keyword evidence="3" id="KW-0732">Signal</keyword>
<name>A0A0A1T122_9HYPO</name>
<dbReference type="HOGENOM" id="CLU_070640_0_0_1"/>
<feature type="region of interest" description="Disordered" evidence="1">
    <location>
        <begin position="242"/>
        <end position="262"/>
    </location>
</feature>
<proteinExistence type="predicted"/>
<gene>
    <name evidence="4" type="ORF">VHEMI00148</name>
</gene>
<evidence type="ECO:0000256" key="2">
    <source>
        <dbReference type="SAM" id="Phobius"/>
    </source>
</evidence>
<sequence>MRFTLAVTAALASVAAAEEGIFAQYKAQFQNLVGKFGSIAEEAIPKDPVASVAAKIGSVKVTSLNLDTWKDTLYEPVKAAATSPEEWYVMITGGNKTCFGLCENAEKAFNASAVRFAAASKRPHLAVLNCDNEPVLCNSWSANSGHLWAFQMLPTPAPIDIYRTRLNLTTTTAETITKLYSNGKKDFVLLESFFHPFNGKAAELGVAVPIGYVLWAFGLVPQWAFMIVVSLLSRTMMSNRMQGQQQQQRRAAAPGAAAAPAQ</sequence>
<keyword evidence="2" id="KW-0472">Membrane</keyword>
<evidence type="ECO:0000313" key="4">
    <source>
        <dbReference type="EMBL" id="CEJ79937.1"/>
    </source>
</evidence>
<keyword evidence="2" id="KW-1133">Transmembrane helix</keyword>
<dbReference type="EMBL" id="CDHN01000001">
    <property type="protein sequence ID" value="CEJ79937.1"/>
    <property type="molecule type" value="Genomic_DNA"/>
</dbReference>
<evidence type="ECO:0008006" key="6">
    <source>
        <dbReference type="Google" id="ProtNLM"/>
    </source>
</evidence>
<dbReference type="STRING" id="1531966.A0A0A1T122"/>
<evidence type="ECO:0000313" key="5">
    <source>
        <dbReference type="Proteomes" id="UP000039046"/>
    </source>
</evidence>
<keyword evidence="5" id="KW-1185">Reference proteome</keyword>
<dbReference type="Proteomes" id="UP000039046">
    <property type="component" value="Unassembled WGS sequence"/>
</dbReference>
<protein>
    <recommendedName>
        <fullName evidence="6">Peptidyl-tRNA hydrolase</fullName>
    </recommendedName>
</protein>
<dbReference type="OrthoDB" id="1733656at2759"/>
<evidence type="ECO:0000256" key="1">
    <source>
        <dbReference type="SAM" id="MobiDB-lite"/>
    </source>
</evidence>
<dbReference type="AlphaFoldDB" id="A0A0A1T122"/>
<organism evidence="4 5">
    <name type="scientific">[Torrubiella] hemipterigena</name>
    <dbReference type="NCBI Taxonomy" id="1531966"/>
    <lineage>
        <taxon>Eukaryota</taxon>
        <taxon>Fungi</taxon>
        <taxon>Dikarya</taxon>
        <taxon>Ascomycota</taxon>
        <taxon>Pezizomycotina</taxon>
        <taxon>Sordariomycetes</taxon>
        <taxon>Hypocreomycetidae</taxon>
        <taxon>Hypocreales</taxon>
        <taxon>Clavicipitaceae</taxon>
        <taxon>Clavicipitaceae incertae sedis</taxon>
        <taxon>'Torrubiella' clade</taxon>
    </lineage>
</organism>
<evidence type="ECO:0000256" key="3">
    <source>
        <dbReference type="SAM" id="SignalP"/>
    </source>
</evidence>